<dbReference type="PIRSF" id="PIRSF019254">
    <property type="entry name" value="CFP29"/>
    <property type="match status" value="1"/>
</dbReference>
<evidence type="ECO:0000256" key="3">
    <source>
        <dbReference type="ARBA" id="ARBA00033787"/>
    </source>
</evidence>
<reference evidence="5 6" key="1">
    <citation type="submission" date="2019-06" db="EMBL/GenBank/DDBJ databases">
        <title>Whole genome shotgun sequence of Kocuria varians NBRC 15358.</title>
        <authorList>
            <person name="Hosoyama A."/>
            <person name="Uohara A."/>
            <person name="Ohji S."/>
            <person name="Ichikawa N."/>
        </authorList>
    </citation>
    <scope>NUCLEOTIDE SEQUENCE [LARGE SCALE GENOMIC DNA]</scope>
    <source>
        <strain evidence="5 6">NBRC 15358</strain>
    </source>
</reference>
<dbReference type="NCBIfam" id="NF041155">
    <property type="entry name" value="encap_f1"/>
    <property type="match status" value="1"/>
</dbReference>
<dbReference type="Gene3D" id="3.30.2400.30">
    <property type="match status" value="1"/>
</dbReference>
<dbReference type="InterPro" id="IPR007544">
    <property type="entry name" value="ENCAP"/>
</dbReference>
<dbReference type="GO" id="GO:0140737">
    <property type="term" value="C:encapsulin nanocompartment"/>
    <property type="evidence" value="ECO:0007669"/>
    <property type="project" value="UniProtKB-SubCell"/>
</dbReference>
<dbReference type="Gene3D" id="3.30.2320.10">
    <property type="entry name" value="hypothetical protein PF0899 domain"/>
    <property type="match status" value="1"/>
</dbReference>
<name>A0A4Y4D2M4_KOCVA</name>
<evidence type="ECO:0000313" key="6">
    <source>
        <dbReference type="Proteomes" id="UP000315730"/>
    </source>
</evidence>
<dbReference type="Pfam" id="PF04454">
    <property type="entry name" value="Linocin_M18"/>
    <property type="match status" value="1"/>
</dbReference>
<dbReference type="PANTHER" id="PTHR37165:SF1">
    <property type="entry name" value="TYPE 1 ENCAPSULIN SHELL PROTEIN"/>
    <property type="match status" value="1"/>
</dbReference>
<accession>A0A4Y4D2M4</accession>
<proteinExistence type="inferred from homology"/>
<dbReference type="Proteomes" id="UP000315730">
    <property type="component" value="Unassembled WGS sequence"/>
</dbReference>
<gene>
    <name evidence="5" type="primary">cfp29</name>
    <name evidence="5" type="ORF">KVA01_16000</name>
</gene>
<organism evidence="5 6">
    <name type="scientific">Kocuria varians</name>
    <name type="common">Micrococcus varians</name>
    <dbReference type="NCBI Taxonomy" id="1272"/>
    <lineage>
        <taxon>Bacteria</taxon>
        <taxon>Bacillati</taxon>
        <taxon>Actinomycetota</taxon>
        <taxon>Actinomycetes</taxon>
        <taxon>Micrococcales</taxon>
        <taxon>Micrococcaceae</taxon>
        <taxon>Kocuria</taxon>
    </lineage>
</organism>
<keyword evidence="6" id="KW-1185">Reference proteome</keyword>
<sequence>MNNLYRDLAPISSAAWADMGDEARRTFKARVAARRTVDMPDPAGAEFSALGTGHVSPVAADTPGVEALQRHVVRVVELRAPFTVKRSDVDDVERGATDPDWQPVKDAAVALASAEDRTVFYGSDAAGIQGIAPASDNERVTMPQDVREFPNAVAKAKTELRLAGVAGPYNLLLPADLYTEVTETTDHGYPVHDHIQRILGDGSIIWAPALDDALLVSARGGDYELHLGQDTAIGYTSHTAETVDLYLRETLTFRVNTSEASVVISR</sequence>
<dbReference type="OrthoDB" id="2922at2"/>
<evidence type="ECO:0000256" key="1">
    <source>
        <dbReference type="ARBA" id="ARBA00033738"/>
    </source>
</evidence>
<comment type="caution">
    <text evidence="5">The sequence shown here is derived from an EMBL/GenBank/DDBJ whole genome shotgun (WGS) entry which is preliminary data.</text>
</comment>
<comment type="subcellular location">
    <subcellularLocation>
        <location evidence="1">Encapsulin nanocompartment</location>
    </subcellularLocation>
</comment>
<keyword evidence="3" id="KW-1284">Encapsulin nanocompartment</keyword>
<comment type="similarity">
    <text evidence="2">Belongs to the encapsulin family. Family 1 subfamily.</text>
</comment>
<dbReference type="STRING" id="1272.GCA_900014985_01728"/>
<dbReference type="PANTHER" id="PTHR37165">
    <property type="entry name" value="PEPTIDASE U56 FAMILY"/>
    <property type="match status" value="1"/>
</dbReference>
<dbReference type="AlphaFoldDB" id="A0A4Y4D2M4"/>
<evidence type="ECO:0000313" key="5">
    <source>
        <dbReference type="EMBL" id="GEC99445.1"/>
    </source>
</evidence>
<dbReference type="InterPro" id="IPR051429">
    <property type="entry name" value="Encapsulin_nc"/>
</dbReference>
<dbReference type="RefSeq" id="WP_068469728.1">
    <property type="nucleotide sequence ID" value="NZ_BJNW01000013.1"/>
</dbReference>
<evidence type="ECO:0000256" key="4">
    <source>
        <dbReference type="ARBA" id="ARBA00050023"/>
    </source>
</evidence>
<evidence type="ECO:0000256" key="2">
    <source>
        <dbReference type="ARBA" id="ARBA00033743"/>
    </source>
</evidence>
<protein>
    <recommendedName>
        <fullName evidence="4">Type 1 encapsulin shell protein</fullName>
    </recommendedName>
</protein>
<dbReference type="EMBL" id="BJNW01000013">
    <property type="protein sequence ID" value="GEC99445.1"/>
    <property type="molecule type" value="Genomic_DNA"/>
</dbReference>